<sequence>MPSKRQGPVLTYVQRKVARIRARDRREGFNGDVDEVVEDLEEHCEGLATKWKKSKQAVLHAVCSPGRVARKKRSVNLVNAACQVDGWLRGDKLEITEEERLQFEAIQTSLKELGGAEAAKGLLEDLQAFLIKKAEELRDTKQKGRSLSTKAIVQDVTATVRAITDELRALNQRTGVEGFMFFSKPDKKFNFPPQVVTTEKAHRFLIHGVKKIPADLLKEFELFVVGDIEGLVMNHNECLKDTKGRILKELKAGLFEITGKELIMQYENYLKLVNDHGVALRNWPKDVLFVNPSKISNMFQLKLLLEALTDTNATKRCQWYHLSEDDWKKKKEEFRESVKSKGPRKRTRIEIPDDSKEESHTEEERPVKKKKKTAKASDSDKENQCTTDLEKVKKKTKEAEKKETEKDKEKDKTKKIGKKKTVQKKKEINA</sequence>
<dbReference type="EMBL" id="KN837201">
    <property type="protein sequence ID" value="KIJ34334.1"/>
    <property type="molecule type" value="Genomic_DNA"/>
</dbReference>
<proteinExistence type="predicted"/>
<dbReference type="OrthoDB" id="3253416at2759"/>
<feature type="compositionally biased region" description="Basic and acidic residues" evidence="1">
    <location>
        <begin position="375"/>
        <end position="414"/>
    </location>
</feature>
<evidence type="ECO:0000313" key="3">
    <source>
        <dbReference type="Proteomes" id="UP000054279"/>
    </source>
</evidence>
<organism evidence="2 3">
    <name type="scientific">Sphaerobolus stellatus (strain SS14)</name>
    <dbReference type="NCBI Taxonomy" id="990650"/>
    <lineage>
        <taxon>Eukaryota</taxon>
        <taxon>Fungi</taxon>
        <taxon>Dikarya</taxon>
        <taxon>Basidiomycota</taxon>
        <taxon>Agaricomycotina</taxon>
        <taxon>Agaricomycetes</taxon>
        <taxon>Phallomycetidae</taxon>
        <taxon>Geastrales</taxon>
        <taxon>Sphaerobolaceae</taxon>
        <taxon>Sphaerobolus</taxon>
    </lineage>
</organism>
<name>A0A0C9UHL1_SPHS4</name>
<accession>A0A0C9UHL1</accession>
<gene>
    <name evidence="2" type="ORF">M422DRAFT_263646</name>
</gene>
<dbReference type="HOGENOM" id="CLU_638046_0_0_1"/>
<evidence type="ECO:0000313" key="2">
    <source>
        <dbReference type="EMBL" id="KIJ34334.1"/>
    </source>
</evidence>
<evidence type="ECO:0000256" key="1">
    <source>
        <dbReference type="SAM" id="MobiDB-lite"/>
    </source>
</evidence>
<dbReference type="Proteomes" id="UP000054279">
    <property type="component" value="Unassembled WGS sequence"/>
</dbReference>
<reference evidence="2 3" key="1">
    <citation type="submission" date="2014-06" db="EMBL/GenBank/DDBJ databases">
        <title>Evolutionary Origins and Diversification of the Mycorrhizal Mutualists.</title>
        <authorList>
            <consortium name="DOE Joint Genome Institute"/>
            <consortium name="Mycorrhizal Genomics Consortium"/>
            <person name="Kohler A."/>
            <person name="Kuo A."/>
            <person name="Nagy L.G."/>
            <person name="Floudas D."/>
            <person name="Copeland A."/>
            <person name="Barry K.W."/>
            <person name="Cichocki N."/>
            <person name="Veneault-Fourrey C."/>
            <person name="LaButti K."/>
            <person name="Lindquist E.A."/>
            <person name="Lipzen A."/>
            <person name="Lundell T."/>
            <person name="Morin E."/>
            <person name="Murat C."/>
            <person name="Riley R."/>
            <person name="Ohm R."/>
            <person name="Sun H."/>
            <person name="Tunlid A."/>
            <person name="Henrissat B."/>
            <person name="Grigoriev I.V."/>
            <person name="Hibbett D.S."/>
            <person name="Martin F."/>
        </authorList>
    </citation>
    <scope>NUCLEOTIDE SEQUENCE [LARGE SCALE GENOMIC DNA]</scope>
    <source>
        <strain evidence="2 3">SS14</strain>
    </source>
</reference>
<feature type="region of interest" description="Disordered" evidence="1">
    <location>
        <begin position="331"/>
        <end position="430"/>
    </location>
</feature>
<keyword evidence="3" id="KW-1185">Reference proteome</keyword>
<dbReference type="AlphaFoldDB" id="A0A0C9UHL1"/>
<feature type="compositionally biased region" description="Basic and acidic residues" evidence="1">
    <location>
        <begin position="348"/>
        <end position="366"/>
    </location>
</feature>
<protein>
    <submittedName>
        <fullName evidence="2">Uncharacterized protein</fullName>
    </submittedName>
</protein>